<name>A0A0F8Z0E4_9ZZZZ</name>
<keyword evidence="3 6" id="KW-0812">Transmembrane</keyword>
<evidence type="ECO:0000256" key="5">
    <source>
        <dbReference type="ARBA" id="ARBA00023136"/>
    </source>
</evidence>
<dbReference type="InterPro" id="IPR050833">
    <property type="entry name" value="Poly_Biosynth_Transport"/>
</dbReference>
<dbReference type="EMBL" id="LAZR01053982">
    <property type="protein sequence ID" value="KKK79535.1"/>
    <property type="molecule type" value="Genomic_DNA"/>
</dbReference>
<protein>
    <recommendedName>
        <fullName evidence="8">Polysaccharide biosynthesis protein C-terminal domain-containing protein</fullName>
    </recommendedName>
</protein>
<feature type="transmembrane region" description="Helical" evidence="6">
    <location>
        <begin position="204"/>
        <end position="225"/>
    </location>
</feature>
<feature type="transmembrane region" description="Helical" evidence="6">
    <location>
        <begin position="28"/>
        <end position="47"/>
    </location>
</feature>
<feature type="transmembrane region" description="Helical" evidence="6">
    <location>
        <begin position="237"/>
        <end position="261"/>
    </location>
</feature>
<dbReference type="Pfam" id="PF13440">
    <property type="entry name" value="Polysacc_synt_3"/>
    <property type="match status" value="1"/>
</dbReference>
<keyword evidence="5 6" id="KW-0472">Membrane</keyword>
<keyword evidence="2" id="KW-1003">Cell membrane</keyword>
<dbReference type="GO" id="GO:0005886">
    <property type="term" value="C:plasma membrane"/>
    <property type="evidence" value="ECO:0007669"/>
    <property type="project" value="UniProtKB-SubCell"/>
</dbReference>
<evidence type="ECO:0000256" key="1">
    <source>
        <dbReference type="ARBA" id="ARBA00004651"/>
    </source>
</evidence>
<gene>
    <name evidence="7" type="ORF">LCGC14_2832520</name>
</gene>
<feature type="transmembrane region" description="Helical" evidence="6">
    <location>
        <begin position="323"/>
        <end position="346"/>
    </location>
</feature>
<accession>A0A0F8Z0E4</accession>
<proteinExistence type="predicted"/>
<evidence type="ECO:0000256" key="2">
    <source>
        <dbReference type="ARBA" id="ARBA00022475"/>
    </source>
</evidence>
<sequence length="378" mass="43777">LGIIVEFANSNIFENVLISKKQIFRKSITVTTLSLIKIIFLIILINFFTSTIWLLACIYLIANLLIFVINLYLLKNITFKKPNFEYLKKFLKLSYPLFIGTSVIIIAENMYVLILNTWSPIEDIANFYTAKQLFDTFLFLLGNISLILTLSFSINISLGNNKQNLEIINRIARFLNLFITPIVFLIFLYSNQIIVIIFGESYKLTSIILSILCLNLIIFSIDLSCRVQLIALGKFGLLTKIVVFESVLSISLIILFIAPFFLNMGVIGGAIALVMSKIITHIFFRLIIYKKFNLGYYWGLFRNIGIMFGIYMLQLYINLLFSYQIFIMPIFIILNLFLYFLVNYIFKGFSKEDMELIRTIFNLKNIKKSIISELKTKT</sequence>
<feature type="transmembrane region" description="Helical" evidence="6">
    <location>
        <begin position="134"/>
        <end position="154"/>
    </location>
</feature>
<dbReference type="AlphaFoldDB" id="A0A0F8Z0E4"/>
<organism evidence="7">
    <name type="scientific">marine sediment metagenome</name>
    <dbReference type="NCBI Taxonomy" id="412755"/>
    <lineage>
        <taxon>unclassified sequences</taxon>
        <taxon>metagenomes</taxon>
        <taxon>ecological metagenomes</taxon>
    </lineage>
</organism>
<evidence type="ECO:0000256" key="3">
    <source>
        <dbReference type="ARBA" id="ARBA00022692"/>
    </source>
</evidence>
<feature type="transmembrane region" description="Helical" evidence="6">
    <location>
        <begin position="53"/>
        <end position="74"/>
    </location>
</feature>
<keyword evidence="4 6" id="KW-1133">Transmembrane helix</keyword>
<feature type="transmembrane region" description="Helical" evidence="6">
    <location>
        <begin position="300"/>
        <end position="317"/>
    </location>
</feature>
<feature type="non-terminal residue" evidence="7">
    <location>
        <position position="1"/>
    </location>
</feature>
<comment type="subcellular location">
    <subcellularLocation>
        <location evidence="1">Cell membrane</location>
        <topology evidence="1">Multi-pass membrane protein</topology>
    </subcellularLocation>
</comment>
<evidence type="ECO:0000313" key="7">
    <source>
        <dbReference type="EMBL" id="KKK79535.1"/>
    </source>
</evidence>
<reference evidence="7" key="1">
    <citation type="journal article" date="2015" name="Nature">
        <title>Complex archaea that bridge the gap between prokaryotes and eukaryotes.</title>
        <authorList>
            <person name="Spang A."/>
            <person name="Saw J.H."/>
            <person name="Jorgensen S.L."/>
            <person name="Zaremba-Niedzwiedzka K."/>
            <person name="Martijn J."/>
            <person name="Lind A.E."/>
            <person name="van Eijk R."/>
            <person name="Schleper C."/>
            <person name="Guy L."/>
            <person name="Ettema T.J."/>
        </authorList>
    </citation>
    <scope>NUCLEOTIDE SEQUENCE</scope>
</reference>
<comment type="caution">
    <text evidence="7">The sequence shown here is derived from an EMBL/GenBank/DDBJ whole genome shotgun (WGS) entry which is preliminary data.</text>
</comment>
<dbReference type="PANTHER" id="PTHR30250:SF11">
    <property type="entry name" value="O-ANTIGEN TRANSPORTER-RELATED"/>
    <property type="match status" value="1"/>
</dbReference>
<evidence type="ECO:0000256" key="6">
    <source>
        <dbReference type="SAM" id="Phobius"/>
    </source>
</evidence>
<evidence type="ECO:0000256" key="4">
    <source>
        <dbReference type="ARBA" id="ARBA00022989"/>
    </source>
</evidence>
<evidence type="ECO:0008006" key="8">
    <source>
        <dbReference type="Google" id="ProtNLM"/>
    </source>
</evidence>
<feature type="transmembrane region" description="Helical" evidence="6">
    <location>
        <begin position="174"/>
        <end position="198"/>
    </location>
</feature>
<feature type="transmembrane region" description="Helical" evidence="6">
    <location>
        <begin position="267"/>
        <end position="288"/>
    </location>
</feature>
<feature type="transmembrane region" description="Helical" evidence="6">
    <location>
        <begin position="95"/>
        <end position="114"/>
    </location>
</feature>
<dbReference type="PANTHER" id="PTHR30250">
    <property type="entry name" value="PST FAMILY PREDICTED COLANIC ACID TRANSPORTER"/>
    <property type="match status" value="1"/>
</dbReference>